<dbReference type="InterPro" id="IPR036786">
    <property type="entry name" value="Ribosome_mat_SBDS_N_sf"/>
</dbReference>
<sequence length="252" mass="28532">MPINQPSNQIKLTNVSIVRLKKGGKRFEIACYKNKVQEYRTGVETNLDDVLQIGHVFTNVSKGEQAKVGDLKKAFGKANEDEIIKMILKEGDLQVGEKEREHELTNMRREILNKVAESVVDPATQRLYSAAIIDKAMTQAGFSVKPDKPVKAQVLECIRLLQEHASLPIQRARMCIRVILSTTRRIPDSMKEKVHKEADKIVESTERPDTWETVLHIDPGKFRVLKDLLSAEWPNGRIEIEEHAVTTGNVES</sequence>
<feature type="domain" description="Ribosome maturation protein SDO1/SBDS C-terminal" evidence="10">
    <location>
        <begin position="174"/>
        <end position="239"/>
    </location>
</feature>
<keyword evidence="12" id="KW-1185">Reference proteome</keyword>
<dbReference type="GO" id="GO:0005737">
    <property type="term" value="C:cytoplasm"/>
    <property type="evidence" value="ECO:0007669"/>
    <property type="project" value="UniProtKB-SubCell"/>
</dbReference>
<dbReference type="InterPro" id="IPR046928">
    <property type="entry name" value="SDO1/SBDS_C"/>
</dbReference>
<dbReference type="PANTHER" id="PTHR10927:SF1">
    <property type="entry name" value="RIBOSOME MATURATION PROTEIN SBDS"/>
    <property type="match status" value="1"/>
</dbReference>
<evidence type="ECO:0000313" key="12">
    <source>
        <dbReference type="Proteomes" id="UP000053477"/>
    </source>
</evidence>
<evidence type="ECO:0000256" key="4">
    <source>
        <dbReference type="ARBA" id="ARBA00022490"/>
    </source>
</evidence>
<evidence type="ECO:0000256" key="5">
    <source>
        <dbReference type="ARBA" id="ARBA00022517"/>
    </source>
</evidence>
<dbReference type="InterPro" id="IPR037188">
    <property type="entry name" value="Sdo1/SBDS_central_sf"/>
</dbReference>
<dbReference type="EMBL" id="KQ086004">
    <property type="protein sequence ID" value="KLO11291.1"/>
    <property type="molecule type" value="Genomic_DNA"/>
</dbReference>
<dbReference type="PROSITE" id="PS01267">
    <property type="entry name" value="UPF0023"/>
    <property type="match status" value="1"/>
</dbReference>
<dbReference type="InterPro" id="IPR039100">
    <property type="entry name" value="Sdo1/SBDS-like"/>
</dbReference>
<gene>
    <name evidence="11" type="ORF">SCHPADRAFT_831411</name>
</gene>
<dbReference type="Proteomes" id="UP000053477">
    <property type="component" value="Unassembled WGS sequence"/>
</dbReference>
<evidence type="ECO:0000259" key="8">
    <source>
        <dbReference type="Pfam" id="PF01172"/>
    </source>
</evidence>
<dbReference type="Gene3D" id="3.30.70.240">
    <property type="match status" value="1"/>
</dbReference>
<accession>A0A0H2S2Q6</accession>
<comment type="subcellular location">
    <subcellularLocation>
        <location evidence="2">Cytoplasm</location>
    </subcellularLocation>
    <subcellularLocation>
        <location evidence="1">Nucleus</location>
    </subcellularLocation>
</comment>
<dbReference type="InterPro" id="IPR018023">
    <property type="entry name" value="Ribosome_mat_SBDS_CS"/>
</dbReference>
<protein>
    <submittedName>
        <fullName evidence="11">Shwachman-Bodian-diamond syndrome protein</fullName>
    </submittedName>
</protein>
<evidence type="ECO:0000256" key="3">
    <source>
        <dbReference type="ARBA" id="ARBA00007433"/>
    </source>
</evidence>
<evidence type="ECO:0000256" key="6">
    <source>
        <dbReference type="ARBA" id="ARBA00023242"/>
    </source>
</evidence>
<feature type="domain" description="Ribosome maturation protein SDO1/SBDS N-terminal" evidence="8">
    <location>
        <begin position="14"/>
        <end position="100"/>
    </location>
</feature>
<dbReference type="SUPFAM" id="SSF109728">
    <property type="entry name" value="Hypothetical protein AF0491, middle domain"/>
    <property type="match status" value="1"/>
</dbReference>
<dbReference type="OrthoDB" id="10253092at2759"/>
<dbReference type="GO" id="GO:0042256">
    <property type="term" value="P:cytosolic ribosome assembly"/>
    <property type="evidence" value="ECO:0007669"/>
    <property type="project" value="InterPro"/>
</dbReference>
<evidence type="ECO:0000256" key="2">
    <source>
        <dbReference type="ARBA" id="ARBA00004496"/>
    </source>
</evidence>
<dbReference type="Gene3D" id="3.30.1250.10">
    <property type="entry name" value="Ribosome maturation protein SBDS, N-terminal domain"/>
    <property type="match status" value="1"/>
</dbReference>
<organism evidence="11 12">
    <name type="scientific">Schizopora paradoxa</name>
    <dbReference type="NCBI Taxonomy" id="27342"/>
    <lineage>
        <taxon>Eukaryota</taxon>
        <taxon>Fungi</taxon>
        <taxon>Dikarya</taxon>
        <taxon>Basidiomycota</taxon>
        <taxon>Agaricomycotina</taxon>
        <taxon>Agaricomycetes</taxon>
        <taxon>Hymenochaetales</taxon>
        <taxon>Schizoporaceae</taxon>
        <taxon>Schizopora</taxon>
    </lineage>
</organism>
<feature type="domain" description="Ribosome maturation protein SDO1/SBDS central" evidence="9">
    <location>
        <begin position="109"/>
        <end position="172"/>
    </location>
</feature>
<keyword evidence="5" id="KW-0690">Ribosome biogenesis</keyword>
<evidence type="ECO:0000313" key="11">
    <source>
        <dbReference type="EMBL" id="KLO11291.1"/>
    </source>
</evidence>
<proteinExistence type="inferred from homology"/>
<evidence type="ECO:0000259" key="10">
    <source>
        <dbReference type="Pfam" id="PF20268"/>
    </source>
</evidence>
<dbReference type="STRING" id="27342.A0A0H2S2Q6"/>
<keyword evidence="6" id="KW-0539">Nucleus</keyword>
<dbReference type="GO" id="GO:0005634">
    <property type="term" value="C:nucleus"/>
    <property type="evidence" value="ECO:0007669"/>
    <property type="project" value="UniProtKB-SubCell"/>
</dbReference>
<dbReference type="NCBIfam" id="TIGR00291">
    <property type="entry name" value="RNA_SBDS"/>
    <property type="match status" value="1"/>
</dbReference>
<dbReference type="Gene3D" id="1.10.10.900">
    <property type="entry name" value="SBDS protein C-terminal domain, subdomain 1"/>
    <property type="match status" value="1"/>
</dbReference>
<dbReference type="Pfam" id="PF01172">
    <property type="entry name" value="SBDS_N"/>
    <property type="match status" value="1"/>
</dbReference>
<dbReference type="AlphaFoldDB" id="A0A0H2S2Q6"/>
<comment type="subunit">
    <text evidence="7">Associates with the 60S ribosomal subunit.</text>
</comment>
<dbReference type="InterPro" id="IPR018978">
    <property type="entry name" value="SDO1/SBDS_central"/>
</dbReference>
<dbReference type="Pfam" id="PF20268">
    <property type="entry name" value="SBDS_C"/>
    <property type="match status" value="1"/>
</dbReference>
<dbReference type="InterPro" id="IPR002140">
    <property type="entry name" value="Sdo1/SBDS"/>
</dbReference>
<reference evidence="11 12" key="1">
    <citation type="submission" date="2015-04" db="EMBL/GenBank/DDBJ databases">
        <title>Complete genome sequence of Schizopora paradoxa KUC8140, a cosmopolitan wood degrader in East Asia.</title>
        <authorList>
            <consortium name="DOE Joint Genome Institute"/>
            <person name="Min B."/>
            <person name="Park H."/>
            <person name="Jang Y."/>
            <person name="Kim J.-J."/>
            <person name="Kim K.H."/>
            <person name="Pangilinan J."/>
            <person name="Lipzen A."/>
            <person name="Riley R."/>
            <person name="Grigoriev I.V."/>
            <person name="Spatafora J.W."/>
            <person name="Choi I.-G."/>
        </authorList>
    </citation>
    <scope>NUCLEOTIDE SEQUENCE [LARGE SCALE GENOMIC DNA]</scope>
    <source>
        <strain evidence="11 12">KUC8140</strain>
    </source>
</reference>
<dbReference type="InParanoid" id="A0A0H2S2Q6"/>
<comment type="similarity">
    <text evidence="3">Belongs to the SDO1/SBDS family.</text>
</comment>
<evidence type="ECO:0000256" key="7">
    <source>
        <dbReference type="ARBA" id="ARBA00049708"/>
    </source>
</evidence>
<keyword evidence="4" id="KW-0963">Cytoplasm</keyword>
<dbReference type="PANTHER" id="PTHR10927">
    <property type="entry name" value="RIBOSOME MATURATION PROTEIN SBDS"/>
    <property type="match status" value="1"/>
</dbReference>
<dbReference type="SUPFAM" id="SSF89895">
    <property type="entry name" value="FYSH domain"/>
    <property type="match status" value="1"/>
</dbReference>
<evidence type="ECO:0000259" key="9">
    <source>
        <dbReference type="Pfam" id="PF09377"/>
    </source>
</evidence>
<name>A0A0H2S2Q6_9AGAM</name>
<dbReference type="FunCoup" id="A0A0H2S2Q6">
    <property type="interactions" value="497"/>
</dbReference>
<dbReference type="Pfam" id="PF09377">
    <property type="entry name" value="SBDS_domain_II"/>
    <property type="match status" value="1"/>
</dbReference>
<evidence type="ECO:0000256" key="1">
    <source>
        <dbReference type="ARBA" id="ARBA00004123"/>
    </source>
</evidence>
<dbReference type="InterPro" id="IPR019783">
    <property type="entry name" value="SDO1/SBDS_N"/>
</dbReference>